<comment type="caution">
    <text evidence="1">The sequence shown here is derived from an EMBL/GenBank/DDBJ whole genome shotgun (WGS) entry which is preliminary data.</text>
</comment>
<reference evidence="1" key="1">
    <citation type="journal article" date="2022" name="Arch. Microbiol.">
        <title>Bacteroides muris sp. nov. isolated from the cecum of wild-derived house mice.</title>
        <authorList>
            <person name="Fokt H."/>
            <person name="Unni R."/>
            <person name="Repnik U."/>
            <person name="Schmitz R.A."/>
            <person name="Bramkamp M."/>
            <person name="Baines J.F."/>
            <person name="Unterweger D."/>
        </authorList>
    </citation>
    <scope>NUCLEOTIDE SEQUENCE</scope>
    <source>
        <strain evidence="1">KH365_2</strain>
    </source>
</reference>
<keyword evidence="1" id="KW-0489">Methyltransferase</keyword>
<dbReference type="InterPro" id="IPR029063">
    <property type="entry name" value="SAM-dependent_MTases_sf"/>
</dbReference>
<proteinExistence type="predicted"/>
<dbReference type="GO" id="GO:0032259">
    <property type="term" value="P:methylation"/>
    <property type="evidence" value="ECO:0007669"/>
    <property type="project" value="UniProtKB-KW"/>
</dbReference>
<accession>A0A9X2STE2</accession>
<keyword evidence="2" id="KW-1185">Reference proteome</keyword>
<dbReference type="GO" id="GO:0003676">
    <property type="term" value="F:nucleic acid binding"/>
    <property type="evidence" value="ECO:0007669"/>
    <property type="project" value="InterPro"/>
</dbReference>
<organism evidence="1 2">
    <name type="scientific">Bacteroides muris</name>
    <name type="common">ex Fokt et al. 2023</name>
    <dbReference type="NCBI Taxonomy" id="2937417"/>
    <lineage>
        <taxon>Bacteria</taxon>
        <taxon>Pseudomonadati</taxon>
        <taxon>Bacteroidota</taxon>
        <taxon>Bacteroidia</taxon>
        <taxon>Bacteroidales</taxon>
        <taxon>Bacteroidaceae</taxon>
        <taxon>Bacteroides</taxon>
    </lineage>
</organism>
<reference evidence="1" key="2">
    <citation type="submission" date="2022-04" db="EMBL/GenBank/DDBJ databases">
        <authorList>
            <person name="Fokt H."/>
            <person name="Baines J."/>
        </authorList>
    </citation>
    <scope>NUCLEOTIDE SEQUENCE</scope>
    <source>
        <strain evidence="1">KH365_2</strain>
    </source>
</reference>
<dbReference type="AlphaFoldDB" id="A0A9X2STE2"/>
<evidence type="ECO:0000313" key="2">
    <source>
        <dbReference type="Proteomes" id="UP001143192"/>
    </source>
</evidence>
<keyword evidence="1" id="KW-0808">Transferase</keyword>
<dbReference type="RefSeq" id="WP_257932125.1">
    <property type="nucleotide sequence ID" value="NZ_JAMZED010000038.1"/>
</dbReference>
<name>A0A9X2STE2_9BACE</name>
<dbReference type="PROSITE" id="PS00092">
    <property type="entry name" value="N6_MTASE"/>
    <property type="match status" value="1"/>
</dbReference>
<evidence type="ECO:0000313" key="1">
    <source>
        <dbReference type="EMBL" id="MCR6505756.1"/>
    </source>
</evidence>
<dbReference type="Proteomes" id="UP001143192">
    <property type="component" value="Unassembled WGS sequence"/>
</dbReference>
<protein>
    <submittedName>
        <fullName evidence="1">DNA adenine methylase</fullName>
    </submittedName>
</protein>
<dbReference type="GO" id="GO:0008168">
    <property type="term" value="F:methyltransferase activity"/>
    <property type="evidence" value="ECO:0007669"/>
    <property type="project" value="UniProtKB-KW"/>
</dbReference>
<sequence>MMKKNLESLYKPVQYLGAKRRTLDTIVSECRRLYKKESYVVDLFSGSSLVSQALYLNKIPVISNDVMKFCSDMSACLLNVEKTNDSLSLLKEAIKGVSLCQIDSDFIEPFKDYIDNEERLIRAKDLNGLKDLYSQLPVISNEAIEPSEQVKYIREHFGKEAFNSVPLITNYYSGSYFGIKQSIRLDALRCYIEQNYIVNHDSWVYTALLTALYSTLSTIVHSAGKHFAQPIGITDFDKNKITNIRLFENRSYDVDALFIGFLKDIFAKTGNLKTLQPCISTCNNVQDECFAILLEDKNISVIYADPPYTAQQYSRFYHIPEVVRYYKYPQLQQHRGHITQGLYPDGKFKSDFCSKTKAKEAFRTVFNLVKKTQCSFVLSYSESKKDATGNERMVTRNDILSIAEEFIPNYKSKQLRFDFDYKQLNSSAKVVHDKEDKEFLIIFEKR</sequence>
<dbReference type="EMBL" id="JAMZED010000038">
    <property type="protein sequence ID" value="MCR6505756.1"/>
    <property type="molecule type" value="Genomic_DNA"/>
</dbReference>
<dbReference type="InterPro" id="IPR002052">
    <property type="entry name" value="DNA_methylase_N6_adenine_CS"/>
</dbReference>
<gene>
    <name evidence="1" type="ORF">M1B79_14050</name>
</gene>
<dbReference type="SUPFAM" id="SSF53335">
    <property type="entry name" value="S-adenosyl-L-methionine-dependent methyltransferases"/>
    <property type="match status" value="1"/>
</dbReference>